<dbReference type="RefSeq" id="WP_146653794.1">
    <property type="nucleotide sequence ID" value="NZ_CP012333.1"/>
</dbReference>
<dbReference type="OrthoDB" id="5515984at2"/>
<gene>
    <name evidence="2" type="ORF">AKJ09_09608</name>
</gene>
<evidence type="ECO:0000256" key="1">
    <source>
        <dbReference type="SAM" id="MobiDB-lite"/>
    </source>
</evidence>
<dbReference type="KEGG" id="llu:AKJ09_09608"/>
<evidence type="ECO:0000313" key="2">
    <source>
        <dbReference type="EMBL" id="AKV02945.1"/>
    </source>
</evidence>
<reference evidence="2 3" key="1">
    <citation type="submission" date="2015-08" db="EMBL/GenBank/DDBJ databases">
        <authorList>
            <person name="Babu N.S."/>
            <person name="Beckwith C.J."/>
            <person name="Beseler K.G."/>
            <person name="Brison A."/>
            <person name="Carone J.V."/>
            <person name="Caskin T.P."/>
            <person name="Diamond M."/>
            <person name="Durham M.E."/>
            <person name="Foxe J.M."/>
            <person name="Go M."/>
            <person name="Henderson B.A."/>
            <person name="Jones I.B."/>
            <person name="McGettigan J.A."/>
            <person name="Micheletti S.J."/>
            <person name="Nasrallah M.E."/>
            <person name="Ortiz D."/>
            <person name="Piller C.R."/>
            <person name="Privatt S.R."/>
            <person name="Schneider S.L."/>
            <person name="Sharp S."/>
            <person name="Smith T.C."/>
            <person name="Stanton J.D."/>
            <person name="Ullery H.E."/>
            <person name="Wilson R.J."/>
            <person name="Serrano M.G."/>
            <person name="Buck G."/>
            <person name="Lee V."/>
            <person name="Wang Y."/>
            <person name="Carvalho R."/>
            <person name="Voegtly L."/>
            <person name="Shi R."/>
            <person name="Duckworth R."/>
            <person name="Johnson A."/>
            <person name="Loviza R."/>
            <person name="Walstead R."/>
            <person name="Shah Z."/>
            <person name="Kiflezghi M."/>
            <person name="Wade K."/>
            <person name="Ball S.L."/>
            <person name="Bradley K.W."/>
            <person name="Asai D.J."/>
            <person name="Bowman C.A."/>
            <person name="Russell D.A."/>
            <person name="Pope W.H."/>
            <person name="Jacobs-Sera D."/>
            <person name="Hendrix R.W."/>
            <person name="Hatfull G.F."/>
        </authorList>
    </citation>
    <scope>NUCLEOTIDE SEQUENCE [LARGE SCALE GENOMIC DNA]</scope>
    <source>
        <strain evidence="2 3">DSM 27648</strain>
    </source>
</reference>
<dbReference type="EMBL" id="CP012333">
    <property type="protein sequence ID" value="AKV02945.1"/>
    <property type="molecule type" value="Genomic_DNA"/>
</dbReference>
<keyword evidence="3" id="KW-1185">Reference proteome</keyword>
<dbReference type="Proteomes" id="UP000064967">
    <property type="component" value="Chromosome"/>
</dbReference>
<accession>A0A0K1QBY8</accession>
<feature type="region of interest" description="Disordered" evidence="1">
    <location>
        <begin position="72"/>
        <end position="111"/>
    </location>
</feature>
<protein>
    <submittedName>
        <fullName evidence="2">Uncharacterized protein</fullName>
    </submittedName>
</protein>
<dbReference type="AlphaFoldDB" id="A0A0K1QBY8"/>
<feature type="compositionally biased region" description="Low complexity" evidence="1">
    <location>
        <begin position="72"/>
        <end position="91"/>
    </location>
</feature>
<name>A0A0K1QBY8_9BACT</name>
<organism evidence="2 3">
    <name type="scientific">Labilithrix luteola</name>
    <dbReference type="NCBI Taxonomy" id="1391654"/>
    <lineage>
        <taxon>Bacteria</taxon>
        <taxon>Pseudomonadati</taxon>
        <taxon>Myxococcota</taxon>
        <taxon>Polyangia</taxon>
        <taxon>Polyangiales</taxon>
        <taxon>Labilitrichaceae</taxon>
        <taxon>Labilithrix</taxon>
    </lineage>
</organism>
<proteinExistence type="predicted"/>
<sequence>MRARAVVHRFPYVFSGPNRGLTRSLVQGLSRAIGFGFAFGALVACSRGEPPAPMGIDAAVAPLPAPAAASSDANAATDASTATTGATAAAGADGGVDPGTLPQTHDKPKASGPAFDARIAALWEGIAKDDPDLALPAFFPVTAYEQVKAIPSPSSDWRRRLVAAYKRDIHALHKRLGDSADRAKLVRAEVPDDRARWVDPNEETNKLGYYRVYGTRMIYEVDGKERGFDVSSLISWRGEWYVVHLTGFK</sequence>
<dbReference type="PATRIC" id="fig|1391654.3.peg.9732"/>
<evidence type="ECO:0000313" key="3">
    <source>
        <dbReference type="Proteomes" id="UP000064967"/>
    </source>
</evidence>